<organism evidence="3">
    <name type="scientific">Caldilineaceae bacterium SB0661_bin_32</name>
    <dbReference type="NCBI Taxonomy" id="2605255"/>
    <lineage>
        <taxon>Bacteria</taxon>
        <taxon>Bacillati</taxon>
        <taxon>Chloroflexota</taxon>
        <taxon>Caldilineae</taxon>
        <taxon>Caldilineales</taxon>
        <taxon>Caldilineaceae</taxon>
    </lineage>
</organism>
<feature type="chain" id="PRO_5025451876" evidence="1">
    <location>
        <begin position="28"/>
        <end position="560"/>
    </location>
</feature>
<protein>
    <submittedName>
        <fullName evidence="3">PQQ-dependent sugar dehydrogenase</fullName>
    </submittedName>
</protein>
<dbReference type="SUPFAM" id="SSF50952">
    <property type="entry name" value="Soluble quinoprotein glucose dehydrogenase"/>
    <property type="match status" value="1"/>
</dbReference>
<evidence type="ECO:0000259" key="2">
    <source>
        <dbReference type="PROSITE" id="PS50022"/>
    </source>
</evidence>
<dbReference type="InterPro" id="IPR012938">
    <property type="entry name" value="Glc/Sorbosone_DH"/>
</dbReference>
<comment type="caution">
    <text evidence="3">The sequence shown here is derived from an EMBL/GenBank/DDBJ whole genome shotgun (WGS) entry which is preliminary data.</text>
</comment>
<feature type="signal peptide" evidence="1">
    <location>
        <begin position="1"/>
        <end position="27"/>
    </location>
</feature>
<accession>A0A6B1D234</accession>
<evidence type="ECO:0000256" key="1">
    <source>
        <dbReference type="SAM" id="SignalP"/>
    </source>
</evidence>
<gene>
    <name evidence="3" type="ORF">F4X14_01165</name>
</gene>
<dbReference type="PANTHER" id="PTHR19328:SF75">
    <property type="entry name" value="ALDOSE SUGAR DEHYDROGENASE YLII"/>
    <property type="match status" value="1"/>
</dbReference>
<evidence type="ECO:0000313" key="3">
    <source>
        <dbReference type="EMBL" id="MYC93555.1"/>
    </source>
</evidence>
<dbReference type="PROSITE" id="PS50022">
    <property type="entry name" value="FA58C_3"/>
    <property type="match status" value="1"/>
</dbReference>
<reference evidence="3" key="1">
    <citation type="submission" date="2019-09" db="EMBL/GenBank/DDBJ databases">
        <title>Characterisation of the sponge microbiome using genome-centric metagenomics.</title>
        <authorList>
            <person name="Engelberts J.P."/>
            <person name="Robbins S.J."/>
            <person name="De Goeij J.M."/>
            <person name="Aranda M."/>
            <person name="Bell S.C."/>
            <person name="Webster N.S."/>
        </authorList>
    </citation>
    <scope>NUCLEOTIDE SEQUENCE</scope>
    <source>
        <strain evidence="3">SB0661_bin_32</strain>
    </source>
</reference>
<dbReference type="InterPro" id="IPR011042">
    <property type="entry name" value="6-blade_b-propeller_TolB-like"/>
</dbReference>
<sequence length="560" mass="61172">MKALATFPLVLFAAFLLTAGLSHSVRAQSGDAPTPTVTPTLTPTPQIYMVAQGENIAALGVVEASAKNPELGHVNDGDAGTMWTAQDFAPQWFSIEFDSFHLVSKIELVVTQSEAGLTTHEVWLGDDSLSTTPYKRFDNFHTEDGQTLEIFVDPPRRINRVYVLTRQSKGWVGWYEARVFNAIEFSEWQLNEMASGFELPVQATHAGDGSGRLFVVEHKGRIRILKDGVINDEPFLDVSDRVKCCGEQGLFNIAFPPKYIDSQHFYVSYTNAAGGTVISRFTTTSNPDKADPGSEEILLTIPQPNMNHNGGSIAFSPRDGYLYIGSGDGGNIEDKQNGQDPNTLLGKILRIDVESGVKPYGIPASNPFIEVDGYRNEIWALGIRNPWGFAFDRQTGALYIPDAGETGREEVNFQSADSLGGENYGWPVWEGNYCSEFEHLTCNVVDLVLPVSVYGRAQGNCVIVGRAVLSGIFLYADFCSGIIWGLQYKGNRWQSAQIINATAAISSIGADETGNVYATGYASGTIYRLVPTVKGESLEQEAAVQMSFEAPCSGQTIYLQ</sequence>
<dbReference type="InterPro" id="IPR000421">
    <property type="entry name" value="FA58C"/>
</dbReference>
<feature type="domain" description="F5/8 type C" evidence="2">
    <location>
        <begin position="36"/>
        <end position="128"/>
    </location>
</feature>
<dbReference type="InterPro" id="IPR008979">
    <property type="entry name" value="Galactose-bd-like_sf"/>
</dbReference>
<dbReference type="AlphaFoldDB" id="A0A6B1D234"/>
<dbReference type="InterPro" id="IPR011041">
    <property type="entry name" value="Quinoprot_gluc/sorb_DH_b-prop"/>
</dbReference>
<dbReference type="PANTHER" id="PTHR19328">
    <property type="entry name" value="HEDGEHOG-INTERACTING PROTEIN"/>
    <property type="match status" value="1"/>
</dbReference>
<dbReference type="Gene3D" id="2.120.10.30">
    <property type="entry name" value="TolB, C-terminal domain"/>
    <property type="match status" value="1"/>
</dbReference>
<dbReference type="Pfam" id="PF07995">
    <property type="entry name" value="GSDH"/>
    <property type="match status" value="1"/>
</dbReference>
<keyword evidence="1" id="KW-0732">Signal</keyword>
<dbReference type="SUPFAM" id="SSF49785">
    <property type="entry name" value="Galactose-binding domain-like"/>
    <property type="match status" value="1"/>
</dbReference>
<proteinExistence type="predicted"/>
<dbReference type="EMBL" id="VXMH01000007">
    <property type="protein sequence ID" value="MYC93555.1"/>
    <property type="molecule type" value="Genomic_DNA"/>
</dbReference>
<name>A0A6B1D234_9CHLR</name>
<dbReference type="Gene3D" id="2.60.120.260">
    <property type="entry name" value="Galactose-binding domain-like"/>
    <property type="match status" value="1"/>
</dbReference>